<dbReference type="Pfam" id="PF03573">
    <property type="entry name" value="OprD"/>
    <property type="match status" value="1"/>
</dbReference>
<dbReference type="Proteomes" id="UP001589891">
    <property type="component" value="Unassembled WGS sequence"/>
</dbReference>
<evidence type="ECO:0000256" key="4">
    <source>
        <dbReference type="SAM" id="MobiDB-lite"/>
    </source>
</evidence>
<organism evidence="5 6">
    <name type="scientific">Azorhizophilus paspali</name>
    <name type="common">Azotobacter paspali</name>
    <dbReference type="NCBI Taxonomy" id="69963"/>
    <lineage>
        <taxon>Bacteria</taxon>
        <taxon>Pseudomonadati</taxon>
        <taxon>Pseudomonadota</taxon>
        <taxon>Gammaproteobacteria</taxon>
        <taxon>Pseudomonadales</taxon>
        <taxon>Pseudomonadaceae</taxon>
        <taxon>Azorhizophilus</taxon>
    </lineage>
</organism>
<evidence type="ECO:0000313" key="6">
    <source>
        <dbReference type="Proteomes" id="UP001589891"/>
    </source>
</evidence>
<dbReference type="Gene3D" id="2.40.160.10">
    <property type="entry name" value="Porin"/>
    <property type="match status" value="1"/>
</dbReference>
<feature type="region of interest" description="Disordered" evidence="4">
    <location>
        <begin position="1"/>
        <end position="21"/>
    </location>
</feature>
<dbReference type="InterPro" id="IPR005318">
    <property type="entry name" value="OM_porin_bac"/>
</dbReference>
<evidence type="ECO:0000256" key="3">
    <source>
        <dbReference type="ARBA" id="ARBA00022729"/>
    </source>
</evidence>
<dbReference type="PANTHER" id="PTHR34596">
    <property type="entry name" value="CHITOPORIN"/>
    <property type="match status" value="1"/>
</dbReference>
<dbReference type="InterPro" id="IPR023614">
    <property type="entry name" value="Porin_dom_sf"/>
</dbReference>
<keyword evidence="6" id="KW-1185">Reference proteome</keyword>
<comment type="similarity">
    <text evidence="1">Belongs to the outer membrane porin (Opr) (TC 1.B.25) family.</text>
</comment>
<comment type="caution">
    <text evidence="5">The sequence shown here is derived from an EMBL/GenBank/DDBJ whole genome shotgun (WGS) entry which is preliminary data.</text>
</comment>
<name>A0ABV6SGN6_AZOPA</name>
<evidence type="ECO:0000256" key="1">
    <source>
        <dbReference type="ARBA" id="ARBA00009075"/>
    </source>
</evidence>
<keyword evidence="3" id="KW-0732">Signal</keyword>
<dbReference type="PANTHER" id="PTHR34596:SF2">
    <property type="entry name" value="CHITOPORIN"/>
    <property type="match status" value="1"/>
</dbReference>
<sequence length="70" mass="8096">MTRHVSGDHVDRSPGSDGKKWERGTDIAYVFQSNMLKNLSLKWRNATMRSSFARDVDENRLIVNYTLPLL</sequence>
<dbReference type="RefSeq" id="WP_376942896.1">
    <property type="nucleotide sequence ID" value="NZ_CP171449.1"/>
</dbReference>
<accession>A0ABV6SGN6</accession>
<protein>
    <submittedName>
        <fullName evidence="5">OprD family outer membrane porin</fullName>
    </submittedName>
</protein>
<proteinExistence type="inferred from homology"/>
<dbReference type="EMBL" id="JBHLSS010000025">
    <property type="protein sequence ID" value="MFC0708694.1"/>
    <property type="molecule type" value="Genomic_DNA"/>
</dbReference>
<evidence type="ECO:0000256" key="2">
    <source>
        <dbReference type="ARBA" id="ARBA00022448"/>
    </source>
</evidence>
<keyword evidence="2" id="KW-0813">Transport</keyword>
<gene>
    <name evidence="5" type="ORF">ACFFGX_03490</name>
</gene>
<reference evidence="5 6" key="1">
    <citation type="submission" date="2024-09" db="EMBL/GenBank/DDBJ databases">
        <authorList>
            <person name="Sun Q."/>
            <person name="Mori K."/>
        </authorList>
    </citation>
    <scope>NUCLEOTIDE SEQUENCE [LARGE SCALE GENOMIC DNA]</scope>
    <source>
        <strain evidence="5 6">NCAIM B.01794</strain>
    </source>
</reference>
<evidence type="ECO:0000313" key="5">
    <source>
        <dbReference type="EMBL" id="MFC0708694.1"/>
    </source>
</evidence>